<feature type="domain" description="PH" evidence="6">
    <location>
        <begin position="259"/>
        <end position="354"/>
    </location>
</feature>
<evidence type="ECO:0000259" key="6">
    <source>
        <dbReference type="PROSITE" id="PS50003"/>
    </source>
</evidence>
<keyword evidence="4" id="KW-0446">Lipid-binding</keyword>
<dbReference type="InterPro" id="IPR036598">
    <property type="entry name" value="GOLD_dom_sf"/>
</dbReference>
<dbReference type="SUPFAM" id="SSF144000">
    <property type="entry name" value="Oxysterol-binding protein-like"/>
    <property type="match status" value="1"/>
</dbReference>
<dbReference type="InterPro" id="IPR001849">
    <property type="entry name" value="PH_domain"/>
</dbReference>
<keyword evidence="8" id="KW-1185">Reference proteome</keyword>
<feature type="compositionally biased region" description="Low complexity" evidence="5">
    <location>
        <begin position="451"/>
        <end position="467"/>
    </location>
</feature>
<reference evidence="8" key="1">
    <citation type="submission" date="2016-05" db="EMBL/GenBank/DDBJ databases">
        <title>Comparative genomics of biotechnologically important yeasts.</title>
        <authorList>
            <consortium name="DOE Joint Genome Institute"/>
            <person name="Riley R."/>
            <person name="Haridas S."/>
            <person name="Wolfe K.H."/>
            <person name="Lopes M.R."/>
            <person name="Hittinger C.T."/>
            <person name="Goker M."/>
            <person name="Salamov A."/>
            <person name="Wisecaver J."/>
            <person name="Long T.M."/>
            <person name="Aerts A.L."/>
            <person name="Barry K."/>
            <person name="Choi C."/>
            <person name="Clum A."/>
            <person name="Coughlan A.Y."/>
            <person name="Deshpande S."/>
            <person name="Douglass A.P."/>
            <person name="Hanson S.J."/>
            <person name="Klenk H.-P."/>
            <person name="Labutti K."/>
            <person name="Lapidus A."/>
            <person name="Lindquist E."/>
            <person name="Lipzen A."/>
            <person name="Meier-Kolthoff J.P."/>
            <person name="Ohm R.A."/>
            <person name="Otillar R.P."/>
            <person name="Pangilinan J."/>
            <person name="Peng Y."/>
            <person name="Rokas A."/>
            <person name="Rosa C.A."/>
            <person name="Scheuner C."/>
            <person name="Sibirny A.A."/>
            <person name="Slot J.C."/>
            <person name="Stielow J.B."/>
            <person name="Sun H."/>
            <person name="Kurtzman C.P."/>
            <person name="Blackwell M."/>
            <person name="Grigoriev I.V."/>
            <person name="Jeffries T.W."/>
        </authorList>
    </citation>
    <scope>NUCLEOTIDE SEQUENCE [LARGE SCALE GENOMIC DNA]</scope>
    <source>
        <strain evidence="8">NRRL Y-2460</strain>
    </source>
</reference>
<dbReference type="GO" id="GO:0007124">
    <property type="term" value="P:pseudohyphal growth"/>
    <property type="evidence" value="ECO:0007669"/>
    <property type="project" value="EnsemblFungi"/>
</dbReference>
<evidence type="ECO:0000256" key="5">
    <source>
        <dbReference type="SAM" id="MobiDB-lite"/>
    </source>
</evidence>
<dbReference type="Gene3D" id="2.30.29.30">
    <property type="entry name" value="Pleckstrin-homology domain (PH domain)/Phosphotyrosine-binding domain (PTB)"/>
    <property type="match status" value="1"/>
</dbReference>
<dbReference type="EMBL" id="KV454015">
    <property type="protein sequence ID" value="ODV94735.1"/>
    <property type="molecule type" value="Genomic_DNA"/>
</dbReference>
<evidence type="ECO:0000313" key="8">
    <source>
        <dbReference type="Proteomes" id="UP000094236"/>
    </source>
</evidence>
<accession>A0A1E4TSK3</accession>
<dbReference type="GO" id="GO:0034727">
    <property type="term" value="P:piecemeal microautophagy of the nucleus"/>
    <property type="evidence" value="ECO:0007669"/>
    <property type="project" value="EnsemblFungi"/>
</dbReference>
<gene>
    <name evidence="7" type="ORF">PACTADRAFT_50601</name>
</gene>
<dbReference type="GO" id="GO:0005829">
    <property type="term" value="C:cytosol"/>
    <property type="evidence" value="ECO:0007669"/>
    <property type="project" value="TreeGrafter"/>
</dbReference>
<dbReference type="SUPFAM" id="SSF50729">
    <property type="entry name" value="PH domain-like"/>
    <property type="match status" value="1"/>
</dbReference>
<dbReference type="GO" id="GO:0006897">
    <property type="term" value="P:endocytosis"/>
    <property type="evidence" value="ECO:0007669"/>
    <property type="project" value="EnsemblFungi"/>
</dbReference>
<dbReference type="GO" id="GO:0001403">
    <property type="term" value="P:invasive growth in response to glucose limitation"/>
    <property type="evidence" value="ECO:0007669"/>
    <property type="project" value="EnsemblFungi"/>
</dbReference>
<dbReference type="GO" id="GO:0097038">
    <property type="term" value="C:perinuclear endoplasmic reticulum"/>
    <property type="evidence" value="ECO:0007669"/>
    <property type="project" value="TreeGrafter"/>
</dbReference>
<feature type="compositionally biased region" description="Polar residues" evidence="5">
    <location>
        <begin position="434"/>
        <end position="450"/>
    </location>
</feature>
<dbReference type="GO" id="GO:0061709">
    <property type="term" value="P:reticulophagy"/>
    <property type="evidence" value="ECO:0007669"/>
    <property type="project" value="EnsemblFungi"/>
</dbReference>
<sequence length="1041" mass="117799">METLEVRSKSFIIKWVDAPDNSVIHWQIKPIKKSINFLIYTYKDGEKPFQLELSSGVNAVVDNNFINGNGNNRIHHNLRKRSNTTLSTMSTNSAVSSSNLSLEQKLENARLIKHEMIGKCGGDELIKGEIRVEKGNIFAFVFDNTFSKTTAKKVLFTQYVHNENGGVINCNTAEISQELNHNIENSNSIENNRHFSLAAPTLSQRNSFAYDKKISTSSSSLSNHKYSPEITPTNIRFEIPELSTSKLEDDDTILRVKGGKYLQGFLLKRKRKRTGKNFNKRFFTLNFKYGILNYYLNDKSKHVRGNMFIKYVAITASQREKIIVLDSGLEIWTLKALSDEDFNVWVAAFNQIKQEGNKDILQFNRNHNHGSMETMLENNSQIELEAEQDEDENNKNFGVIPDEQLVKNLQTLQNKLESIKFNTSSLIENLENYSLTNSDQQPPPQSTTNIPPLSSSSAPSVTLSRKSSFWRRKKSMEGNTLRARNNSIDDSSSTFKPGINNNTTTAVVATNNFNPYASSRDIYKEIEEMGKMLQQIIDKQQLNLQLTKQISTKSTTANSIFSQEFFDANEFMNELNSGVLMLSDDSNDSSSVTNNKGIASINGKVPRTPLGVREDLLSSTTIEEVTSVISSSEEDDDDLKKIEPVKASSTIYEEGDLYPLSSIKTKVKRRNDVNPSTVSPPSIISFLRKNVGKDLSTIAMPVSANEPLTLLQKYSEIMEYCNLLDDAFNSDSNSGEKILKVATFAVSYLSSLRAKERNIRKPFNPLLGETFELVREDLGMRLITEKVSHRPPIMAIFAESENWTINYSPSPAQKFWGKNAEVINKGVLTLTFKKTGEVYQWSQPTTLLKNIIAGEKYTEPSGAITLTSSNGQRAIVDFKQNGVFSGRSESLTIRCFDADNVELNKIIKGTWTEQLLLKDLNTKEETLIWKAGNLVNNFDKKYGFTEFSASLNEITEIEKDKIAPTDSRLRPDLRSYENGSVDNAEALKLELEQKQRDRRNQGEVFKPKFFVKNGDDDSYKFISGKDSYWEKRKKQDWGDLV</sequence>
<dbReference type="Gene3D" id="2.40.160.120">
    <property type="match status" value="1"/>
</dbReference>
<organism evidence="7 8">
    <name type="scientific">Pachysolen tannophilus NRRL Y-2460</name>
    <dbReference type="NCBI Taxonomy" id="669874"/>
    <lineage>
        <taxon>Eukaryota</taxon>
        <taxon>Fungi</taxon>
        <taxon>Dikarya</taxon>
        <taxon>Ascomycota</taxon>
        <taxon>Saccharomycotina</taxon>
        <taxon>Pichiomycetes</taxon>
        <taxon>Pachysolenaceae</taxon>
        <taxon>Pachysolen</taxon>
    </lineage>
</organism>
<dbReference type="InterPro" id="IPR000648">
    <property type="entry name" value="Oxysterol-bd"/>
</dbReference>
<dbReference type="SUPFAM" id="SSF101576">
    <property type="entry name" value="Supernatant protein factor (SPF), C-terminal domain"/>
    <property type="match status" value="1"/>
</dbReference>
<evidence type="ECO:0000256" key="1">
    <source>
        <dbReference type="ARBA" id="ARBA00008842"/>
    </source>
</evidence>
<evidence type="ECO:0000256" key="4">
    <source>
        <dbReference type="ARBA" id="ARBA00023121"/>
    </source>
</evidence>
<dbReference type="OrthoDB" id="1854502at2759"/>
<dbReference type="Proteomes" id="UP000094236">
    <property type="component" value="Unassembled WGS sequence"/>
</dbReference>
<dbReference type="PANTHER" id="PTHR10972">
    <property type="entry name" value="OXYSTEROL-BINDING PROTEIN-RELATED"/>
    <property type="match status" value="1"/>
</dbReference>
<feature type="compositionally biased region" description="Polar residues" evidence="5">
    <location>
        <begin position="482"/>
        <end position="495"/>
    </location>
</feature>
<protein>
    <recommendedName>
        <fullName evidence="6">PH domain-containing protein</fullName>
    </recommendedName>
</protein>
<dbReference type="AlphaFoldDB" id="A0A1E4TSK3"/>
<comment type="similarity">
    <text evidence="1">Belongs to the OSBP family.</text>
</comment>
<dbReference type="Pfam" id="PF01237">
    <property type="entry name" value="Oxysterol_BP"/>
    <property type="match status" value="1"/>
</dbReference>
<dbReference type="InterPro" id="IPR037239">
    <property type="entry name" value="OSBP_sf"/>
</dbReference>
<dbReference type="GO" id="GO:0032934">
    <property type="term" value="F:sterol binding"/>
    <property type="evidence" value="ECO:0007669"/>
    <property type="project" value="TreeGrafter"/>
</dbReference>
<dbReference type="FunFam" id="2.40.160.120:FF:000001">
    <property type="entry name" value="Oxysterol-binding protein"/>
    <property type="match status" value="1"/>
</dbReference>
<dbReference type="GO" id="GO:0030011">
    <property type="term" value="P:maintenance of cell polarity"/>
    <property type="evidence" value="ECO:0007669"/>
    <property type="project" value="EnsemblFungi"/>
</dbReference>
<dbReference type="PROSITE" id="PS50003">
    <property type="entry name" value="PH_DOMAIN"/>
    <property type="match status" value="1"/>
</dbReference>
<dbReference type="InterPro" id="IPR041680">
    <property type="entry name" value="PH_8"/>
</dbReference>
<evidence type="ECO:0000313" key="7">
    <source>
        <dbReference type="EMBL" id="ODV94735.1"/>
    </source>
</evidence>
<evidence type="ECO:0000256" key="3">
    <source>
        <dbReference type="ARBA" id="ARBA00023055"/>
    </source>
</evidence>
<dbReference type="GO" id="GO:0006887">
    <property type="term" value="P:exocytosis"/>
    <property type="evidence" value="ECO:0007669"/>
    <property type="project" value="EnsemblFungi"/>
</dbReference>
<dbReference type="Pfam" id="PF15409">
    <property type="entry name" value="PH_8"/>
    <property type="match status" value="1"/>
</dbReference>
<keyword evidence="2" id="KW-0813">Transport</keyword>
<dbReference type="GO" id="GO:0005886">
    <property type="term" value="C:plasma membrane"/>
    <property type="evidence" value="ECO:0007669"/>
    <property type="project" value="EnsemblFungi"/>
</dbReference>
<name>A0A1E4TSK3_PACTA</name>
<dbReference type="PANTHER" id="PTHR10972:SF203">
    <property type="entry name" value="OXYSTEROL-BINDING PROTEIN HOMOLOG 3"/>
    <property type="match status" value="1"/>
</dbReference>
<feature type="non-terminal residue" evidence="7">
    <location>
        <position position="1041"/>
    </location>
</feature>
<dbReference type="GO" id="GO:0120015">
    <property type="term" value="F:sterol transfer activity"/>
    <property type="evidence" value="ECO:0007669"/>
    <property type="project" value="EnsemblFungi"/>
</dbReference>
<dbReference type="CDD" id="cd13289">
    <property type="entry name" value="PH_Osh3p_yeast"/>
    <property type="match status" value="1"/>
</dbReference>
<dbReference type="SMART" id="SM00233">
    <property type="entry name" value="PH"/>
    <property type="match status" value="1"/>
</dbReference>
<dbReference type="GO" id="GO:0032541">
    <property type="term" value="C:cortical endoplasmic reticulum"/>
    <property type="evidence" value="ECO:0007669"/>
    <property type="project" value="EnsemblFungi"/>
</dbReference>
<dbReference type="STRING" id="669874.A0A1E4TSK3"/>
<evidence type="ECO:0000256" key="2">
    <source>
        <dbReference type="ARBA" id="ARBA00022448"/>
    </source>
</evidence>
<keyword evidence="3" id="KW-0445">Lipid transport</keyword>
<dbReference type="GO" id="GO:0000742">
    <property type="term" value="P:karyogamy involved in conjugation with cellular fusion"/>
    <property type="evidence" value="ECO:0007669"/>
    <property type="project" value="EnsemblFungi"/>
</dbReference>
<feature type="region of interest" description="Disordered" evidence="5">
    <location>
        <begin position="434"/>
        <end position="496"/>
    </location>
</feature>
<dbReference type="Gene3D" id="2.60.120.680">
    <property type="entry name" value="GOLD domain"/>
    <property type="match status" value="1"/>
</dbReference>
<dbReference type="GO" id="GO:0035621">
    <property type="term" value="P:ER to Golgi ceramide transport"/>
    <property type="evidence" value="ECO:0007669"/>
    <property type="project" value="EnsemblFungi"/>
</dbReference>
<dbReference type="InterPro" id="IPR011993">
    <property type="entry name" value="PH-like_dom_sf"/>
</dbReference>
<proteinExistence type="inferred from homology"/>